<dbReference type="EC" id="1.13.12.7" evidence="4"/>
<organism evidence="19 20">
    <name type="scientific">Popillia japonica</name>
    <name type="common">Japanese beetle</name>
    <dbReference type="NCBI Taxonomy" id="7064"/>
    <lineage>
        <taxon>Eukaryota</taxon>
        <taxon>Metazoa</taxon>
        <taxon>Ecdysozoa</taxon>
        <taxon>Arthropoda</taxon>
        <taxon>Hexapoda</taxon>
        <taxon>Insecta</taxon>
        <taxon>Pterygota</taxon>
        <taxon>Neoptera</taxon>
        <taxon>Endopterygota</taxon>
        <taxon>Coleoptera</taxon>
        <taxon>Polyphaga</taxon>
        <taxon>Scarabaeiformia</taxon>
        <taxon>Scarabaeidae</taxon>
        <taxon>Rutelinae</taxon>
        <taxon>Popillia</taxon>
    </lineage>
</organism>
<dbReference type="GO" id="GO:0008218">
    <property type="term" value="P:bioluminescence"/>
    <property type="evidence" value="ECO:0007669"/>
    <property type="project" value="UniProtKB-KW"/>
</dbReference>
<dbReference type="GO" id="GO:0004497">
    <property type="term" value="F:monooxygenase activity"/>
    <property type="evidence" value="ECO:0007669"/>
    <property type="project" value="UniProtKB-KW"/>
</dbReference>
<keyword evidence="10" id="KW-0560">Oxidoreductase</keyword>
<dbReference type="InterPro" id="IPR025110">
    <property type="entry name" value="AMP-bd_C"/>
</dbReference>
<accession>A0AAW1LM18</accession>
<evidence type="ECO:0000256" key="14">
    <source>
        <dbReference type="ARBA" id="ARBA00023262"/>
    </source>
</evidence>
<dbReference type="Proteomes" id="UP001458880">
    <property type="component" value="Unassembled WGS sequence"/>
</dbReference>
<evidence type="ECO:0000256" key="15">
    <source>
        <dbReference type="ARBA" id="ARBA00048497"/>
    </source>
</evidence>
<keyword evidence="11" id="KW-0503">Monooxygenase</keyword>
<dbReference type="AlphaFoldDB" id="A0AAW1LM18"/>
<gene>
    <name evidence="19" type="ORF">QE152_g11210</name>
</gene>
<comment type="cofactor">
    <cofactor evidence="1">
        <name>Mg(2+)</name>
        <dbReference type="ChEBI" id="CHEBI:18420"/>
    </cofactor>
</comment>
<keyword evidence="16" id="KW-0812">Transmembrane</keyword>
<evidence type="ECO:0000259" key="17">
    <source>
        <dbReference type="Pfam" id="PF00501"/>
    </source>
</evidence>
<keyword evidence="20" id="KW-1185">Reference proteome</keyword>
<evidence type="ECO:0000256" key="4">
    <source>
        <dbReference type="ARBA" id="ARBA00012532"/>
    </source>
</evidence>
<dbReference type="CDD" id="cd05911">
    <property type="entry name" value="Firefly_Luc_like"/>
    <property type="match status" value="1"/>
</dbReference>
<evidence type="ECO:0000256" key="10">
    <source>
        <dbReference type="ARBA" id="ARBA00023002"/>
    </source>
</evidence>
<evidence type="ECO:0000313" key="20">
    <source>
        <dbReference type="Proteomes" id="UP001458880"/>
    </source>
</evidence>
<feature type="domain" description="AMP-dependent synthetase/ligase" evidence="17">
    <location>
        <begin position="27"/>
        <end position="389"/>
    </location>
</feature>
<dbReference type="Pfam" id="PF00501">
    <property type="entry name" value="AMP-binding"/>
    <property type="match status" value="1"/>
</dbReference>
<evidence type="ECO:0000256" key="11">
    <source>
        <dbReference type="ARBA" id="ARBA00023033"/>
    </source>
</evidence>
<keyword evidence="7" id="KW-0547">Nucleotide-binding</keyword>
<keyword evidence="8" id="KW-0067">ATP-binding</keyword>
<keyword evidence="6" id="KW-0479">Metal-binding</keyword>
<evidence type="ECO:0000256" key="16">
    <source>
        <dbReference type="SAM" id="Phobius"/>
    </source>
</evidence>
<evidence type="ECO:0000256" key="13">
    <source>
        <dbReference type="ARBA" id="ARBA00023223"/>
    </source>
</evidence>
<feature type="domain" description="AMP-binding enzyme C-terminal" evidence="18">
    <location>
        <begin position="440"/>
        <end position="516"/>
    </location>
</feature>
<dbReference type="GO" id="GO:0016405">
    <property type="term" value="F:CoA-ligase activity"/>
    <property type="evidence" value="ECO:0007669"/>
    <property type="project" value="TreeGrafter"/>
</dbReference>
<name>A0AAW1LM18_POPJA</name>
<evidence type="ECO:0000256" key="7">
    <source>
        <dbReference type="ARBA" id="ARBA00022741"/>
    </source>
</evidence>
<dbReference type="InterPro" id="IPR045851">
    <property type="entry name" value="AMP-bd_C_sf"/>
</dbReference>
<proteinExistence type="inferred from homology"/>
<evidence type="ECO:0000256" key="1">
    <source>
        <dbReference type="ARBA" id="ARBA00001946"/>
    </source>
</evidence>
<feature type="transmembrane region" description="Helical" evidence="16">
    <location>
        <begin position="83"/>
        <end position="102"/>
    </location>
</feature>
<dbReference type="PROSITE" id="PS00455">
    <property type="entry name" value="AMP_BINDING"/>
    <property type="match status" value="1"/>
</dbReference>
<evidence type="ECO:0000256" key="2">
    <source>
        <dbReference type="ARBA" id="ARBA00004275"/>
    </source>
</evidence>
<dbReference type="GO" id="GO:0005777">
    <property type="term" value="C:peroxisome"/>
    <property type="evidence" value="ECO:0007669"/>
    <property type="project" value="UniProtKB-SubCell"/>
</dbReference>
<keyword evidence="12" id="KW-0576">Peroxisome</keyword>
<keyword evidence="13" id="KW-0455">Luminescence</keyword>
<evidence type="ECO:0000313" key="19">
    <source>
        <dbReference type="EMBL" id="KAK9736819.1"/>
    </source>
</evidence>
<keyword evidence="9" id="KW-0460">Magnesium</keyword>
<dbReference type="InterPro" id="IPR000873">
    <property type="entry name" value="AMP-dep_synth/lig_dom"/>
</dbReference>
<comment type="subcellular location">
    <subcellularLocation>
        <location evidence="2">Peroxisome</location>
    </subcellularLocation>
</comment>
<dbReference type="SUPFAM" id="SSF56801">
    <property type="entry name" value="Acetyl-CoA synthetase-like"/>
    <property type="match status" value="1"/>
</dbReference>
<evidence type="ECO:0000256" key="5">
    <source>
        <dbReference type="ARBA" id="ARBA00019043"/>
    </source>
</evidence>
<comment type="catalytic activity">
    <reaction evidence="15">
        <text>firefly D-luciferin + ATP + O2 = firefly oxyluciferin + hnu + AMP + CO2 + diphosphate</text>
        <dbReference type="Rhea" id="RHEA:10732"/>
        <dbReference type="ChEBI" id="CHEBI:15379"/>
        <dbReference type="ChEBI" id="CHEBI:16526"/>
        <dbReference type="ChEBI" id="CHEBI:16792"/>
        <dbReference type="ChEBI" id="CHEBI:30212"/>
        <dbReference type="ChEBI" id="CHEBI:30616"/>
        <dbReference type="ChEBI" id="CHEBI:33019"/>
        <dbReference type="ChEBI" id="CHEBI:58038"/>
        <dbReference type="ChEBI" id="CHEBI:456215"/>
        <dbReference type="EC" id="1.13.12.7"/>
    </reaction>
</comment>
<dbReference type="FunFam" id="3.30.300.30:FF:000007">
    <property type="entry name" value="4-coumarate--CoA ligase 2"/>
    <property type="match status" value="1"/>
</dbReference>
<evidence type="ECO:0000259" key="18">
    <source>
        <dbReference type="Pfam" id="PF13193"/>
    </source>
</evidence>
<evidence type="ECO:0000256" key="6">
    <source>
        <dbReference type="ARBA" id="ARBA00022723"/>
    </source>
</evidence>
<keyword evidence="16" id="KW-0472">Membrane</keyword>
<dbReference type="Gene3D" id="3.40.50.980">
    <property type="match status" value="2"/>
</dbReference>
<dbReference type="Gene3D" id="2.30.38.10">
    <property type="entry name" value="Luciferase, Domain 3"/>
    <property type="match status" value="1"/>
</dbReference>
<dbReference type="PANTHER" id="PTHR24096:SF423">
    <property type="entry name" value="GM05240P"/>
    <property type="match status" value="1"/>
</dbReference>
<reference evidence="19 20" key="1">
    <citation type="journal article" date="2024" name="BMC Genomics">
        <title>De novo assembly and annotation of Popillia japonica's genome with initial clues to its potential as an invasive pest.</title>
        <authorList>
            <person name="Cucini C."/>
            <person name="Boschi S."/>
            <person name="Funari R."/>
            <person name="Cardaioli E."/>
            <person name="Iannotti N."/>
            <person name="Marturano G."/>
            <person name="Paoli F."/>
            <person name="Bruttini M."/>
            <person name="Carapelli A."/>
            <person name="Frati F."/>
            <person name="Nardi F."/>
        </authorList>
    </citation>
    <scope>NUCLEOTIDE SEQUENCE [LARGE SCALE GENOMIC DNA]</scope>
    <source>
        <strain evidence="19">DMR45628</strain>
    </source>
</reference>
<protein>
    <recommendedName>
        <fullName evidence="5">Luciferin 4-monooxygenase</fullName>
        <ecNumber evidence="4">1.13.12.7</ecNumber>
    </recommendedName>
</protein>
<dbReference type="EMBL" id="JASPKY010000108">
    <property type="protein sequence ID" value="KAK9736819.1"/>
    <property type="molecule type" value="Genomic_DNA"/>
</dbReference>
<dbReference type="Pfam" id="PF13193">
    <property type="entry name" value="AMP-binding_C"/>
    <property type="match status" value="1"/>
</dbReference>
<evidence type="ECO:0000256" key="8">
    <source>
        <dbReference type="ARBA" id="ARBA00022840"/>
    </source>
</evidence>
<evidence type="ECO:0000256" key="9">
    <source>
        <dbReference type="ARBA" id="ARBA00022842"/>
    </source>
</evidence>
<dbReference type="GO" id="GO:0005524">
    <property type="term" value="F:ATP binding"/>
    <property type="evidence" value="ECO:0007669"/>
    <property type="project" value="UniProtKB-KW"/>
</dbReference>
<comment type="similarity">
    <text evidence="3">Belongs to the ATP-dependent AMP-binding enzyme family.</text>
</comment>
<dbReference type="PANTHER" id="PTHR24096">
    <property type="entry name" value="LONG-CHAIN-FATTY-ACID--COA LIGASE"/>
    <property type="match status" value="1"/>
</dbReference>
<evidence type="ECO:0000256" key="3">
    <source>
        <dbReference type="ARBA" id="ARBA00006432"/>
    </source>
</evidence>
<comment type="caution">
    <text evidence="19">The sequence shown here is derived from an EMBL/GenBank/DDBJ whole genome shotgun (WGS) entry which is preliminary data.</text>
</comment>
<sequence length="533" mass="59755">MKSKNIVYGKLPTAELPQRSLGKLLLESVVATNRKHVAFINENTGETLSYGELLDASCRLAQSLKTYGVTQNHIIAIASDNHVNNFIVVLAAFFAGIPIAFINPKFTEYELHHILNIIAPHLLFSTTPYSDKFNNLKSRNSYLQEVVLIDTNEITKFLNQYSNKSGYTSTFEAADVDIRNHLAIVLFSSGTTGLPKGVMLTHLNVIATLVYSLDCYNITKDQGDSLLPLPFFHTYGLHATLLALLRKRKIILLDRFDPEVYLRAIEKHKISLLLTVPPIIQFLLKNEAVNKYDLSSVRDISCGAAPLTRSTEEAIKKKLNIKMIRQAFGMTELGCAMVTPERIERLGSVGTLSPGLMCVIRDIESGENLGPRQRGEICVKGPTIMKGYYKNELATKETFTEDGWMKTGDIAYYDEDGYFYVVDRIKELIKYKGYQVAPTELEQILLSNPKIQDAAIIGIPDEKAGELPLAFVVKEPSVILNEKEVQDYLAKFVSKHKYLYGGVRFVDAIPRTPAGKVLRRQLKEMVSPVRSKL</sequence>
<dbReference type="GO" id="GO:0046872">
    <property type="term" value="F:metal ion binding"/>
    <property type="evidence" value="ECO:0007669"/>
    <property type="project" value="UniProtKB-KW"/>
</dbReference>
<keyword evidence="16" id="KW-1133">Transmembrane helix</keyword>
<dbReference type="Gene3D" id="3.30.300.30">
    <property type="match status" value="1"/>
</dbReference>
<evidence type="ECO:0000256" key="12">
    <source>
        <dbReference type="ARBA" id="ARBA00023140"/>
    </source>
</evidence>
<keyword evidence="14" id="KW-0599">Photoprotein</keyword>
<dbReference type="InterPro" id="IPR020845">
    <property type="entry name" value="AMP-binding_CS"/>
</dbReference>